<protein>
    <submittedName>
        <fullName evidence="1">Uncharacterized protein</fullName>
    </submittedName>
</protein>
<name>A0A7S0S0Z4_9CHLO</name>
<proteinExistence type="predicted"/>
<accession>A0A7S0S0Z4</accession>
<dbReference type="EMBL" id="HBFB01030712">
    <property type="protein sequence ID" value="CAD8693005.1"/>
    <property type="molecule type" value="Transcribed_RNA"/>
</dbReference>
<sequence>MQASMLQAPRASVIRPRVPRRSNVVVQASARPRLPHGKTLKDPTILSASHSYDANVPKVEDPSADIEAYMRMLGTDFSILKMPLGASLTKMGQDYEICVPRIQIFDVWFQPRAKAVVFIDKDSMALECRECVLDGSSHVTDLRLNDVFNLLVRVRFTWDDGKTGGAPRIMSQASIDVDVDIPFPFSAMPRPVLEAAGSTAFMATLTIMLNGFVQSLVGDYDAWARNPALRAQRAQKAASVTVDEGLY</sequence>
<evidence type="ECO:0000313" key="1">
    <source>
        <dbReference type="EMBL" id="CAD8693005.1"/>
    </source>
</evidence>
<organism evidence="1">
    <name type="scientific">Chlamydomonas leiostraca</name>
    <dbReference type="NCBI Taxonomy" id="1034604"/>
    <lineage>
        <taxon>Eukaryota</taxon>
        <taxon>Viridiplantae</taxon>
        <taxon>Chlorophyta</taxon>
        <taxon>core chlorophytes</taxon>
        <taxon>Chlorophyceae</taxon>
        <taxon>CS clade</taxon>
        <taxon>Chlamydomonadales</taxon>
        <taxon>Chlamydomonadaceae</taxon>
        <taxon>Chlamydomonas</taxon>
    </lineage>
</organism>
<reference evidence="1" key="1">
    <citation type="submission" date="2021-01" db="EMBL/GenBank/DDBJ databases">
        <authorList>
            <person name="Corre E."/>
            <person name="Pelletier E."/>
            <person name="Niang G."/>
            <person name="Scheremetjew M."/>
            <person name="Finn R."/>
            <person name="Kale V."/>
            <person name="Holt S."/>
            <person name="Cochrane G."/>
            <person name="Meng A."/>
            <person name="Brown T."/>
            <person name="Cohen L."/>
        </authorList>
    </citation>
    <scope>NUCLEOTIDE SEQUENCE</scope>
    <source>
        <strain evidence="1">SAG 11-49</strain>
    </source>
</reference>
<dbReference type="AlphaFoldDB" id="A0A7S0S0Z4"/>
<dbReference type="PANTHER" id="PTHR34131">
    <property type="entry name" value="(RAP ANNOTATION RELEASE2) GALACTOSE-BINDING LIKE DOMAIN CONTAINING PROTEIN"/>
    <property type="match status" value="1"/>
</dbReference>
<dbReference type="PANTHER" id="PTHR34131:SF3">
    <property type="entry name" value="(RAP ANNOTATION RELEASE2) GALACTOSE-BINDING LIKE DOMAIN CONTAINING PROTEIN"/>
    <property type="match status" value="1"/>
</dbReference>
<gene>
    <name evidence="1" type="ORF">CLEI1391_LOCUS17188</name>
</gene>
<dbReference type="InterPro" id="IPR018971">
    <property type="entry name" value="DUF1997"/>
</dbReference>
<dbReference type="Pfam" id="PF09366">
    <property type="entry name" value="DUF1997"/>
    <property type="match status" value="1"/>
</dbReference>